<reference evidence="10 11" key="1">
    <citation type="journal article" date="2006" name="Science">
        <title>A small microbial genome: the end of a long symbiotic relationship?</title>
        <authorList>
            <person name="Perez-Brocal V."/>
            <person name="Gil R."/>
            <person name="Ramos S."/>
            <person name="Lamelas A."/>
            <person name="Postigo M."/>
            <person name="Michelena J.M."/>
            <person name="Silva F.J."/>
            <person name="Moya A."/>
            <person name="Latorre A."/>
        </authorList>
    </citation>
    <scope>NUCLEOTIDE SEQUENCE [LARGE SCALE GENOMIC DNA]</scope>
    <source>
        <strain evidence="11">Cc</strain>
    </source>
</reference>
<evidence type="ECO:0000256" key="9">
    <source>
        <dbReference type="RuleBase" id="RU364090"/>
    </source>
</evidence>
<dbReference type="RefSeq" id="WP_011672447.1">
    <property type="nucleotide sequence ID" value="NC_008513.1"/>
</dbReference>
<organism evidence="10 11">
    <name type="scientific">Buchnera aphidicola subsp. Cinara cedri (strain Cc)</name>
    <dbReference type="NCBI Taxonomy" id="372461"/>
    <lineage>
        <taxon>Bacteria</taxon>
        <taxon>Pseudomonadati</taxon>
        <taxon>Pseudomonadota</taxon>
        <taxon>Gammaproteobacteria</taxon>
        <taxon>Enterobacterales</taxon>
        <taxon>Erwiniaceae</taxon>
        <taxon>Buchnera</taxon>
    </lineage>
</organism>
<keyword evidence="7 9" id="KW-0472">Membrane</keyword>
<dbReference type="PRINTS" id="PR00952">
    <property type="entry name" value="TYPE3IMQPROT"/>
</dbReference>
<dbReference type="NCBIfam" id="TIGR01402">
    <property type="entry name" value="fliQ"/>
    <property type="match status" value="1"/>
</dbReference>
<comment type="function">
    <text evidence="9">Role in flagellar biosynthesis.</text>
</comment>
<dbReference type="InterPro" id="IPR006305">
    <property type="entry name" value="FliQ"/>
</dbReference>
<dbReference type="Pfam" id="PF01313">
    <property type="entry name" value="Bac_export_3"/>
    <property type="match status" value="1"/>
</dbReference>
<dbReference type="STRING" id="372461.BCc_049"/>
<dbReference type="eggNOG" id="COG1987">
    <property type="taxonomic scope" value="Bacteria"/>
</dbReference>
<evidence type="ECO:0000313" key="10">
    <source>
        <dbReference type="EMBL" id="ABJ90528.1"/>
    </source>
</evidence>
<dbReference type="GO" id="GO:0009425">
    <property type="term" value="C:bacterial-type flagellum basal body"/>
    <property type="evidence" value="ECO:0007669"/>
    <property type="project" value="UniProtKB-SubCell"/>
</dbReference>
<sequence length="88" mass="10266">MNQEFLITLFQDSIKFVFLISVPCLIPILLIGILISFLQSITQIHEQTLSFIPKILSIFLSLIFFGPWMLQLTIQYIRNIFYIISTVN</sequence>
<dbReference type="OrthoDB" id="9806440at2"/>
<evidence type="ECO:0000256" key="5">
    <source>
        <dbReference type="ARBA" id="ARBA00022692"/>
    </source>
</evidence>
<feature type="transmembrane region" description="Helical" evidence="9">
    <location>
        <begin position="51"/>
        <end position="70"/>
    </location>
</feature>
<proteinExistence type="inferred from homology"/>
<comment type="similarity">
    <text evidence="2 9">Belongs to the FliQ/MopD/SpaQ family.</text>
</comment>
<comment type="subcellular location">
    <subcellularLocation>
        <location evidence="1 9">Cell membrane</location>
        <topology evidence="1">Multi-pass membrane protein</topology>
    </subcellularLocation>
    <subcellularLocation>
        <location evidence="9">Bacterial flagellum basal body</location>
    </subcellularLocation>
</comment>
<evidence type="ECO:0000256" key="7">
    <source>
        <dbReference type="ARBA" id="ARBA00023136"/>
    </source>
</evidence>
<dbReference type="Proteomes" id="UP000000669">
    <property type="component" value="Chromosome"/>
</dbReference>
<keyword evidence="11" id="KW-1185">Reference proteome</keyword>
<evidence type="ECO:0000256" key="4">
    <source>
        <dbReference type="ARBA" id="ARBA00022475"/>
    </source>
</evidence>
<keyword evidence="6 9" id="KW-1133">Transmembrane helix</keyword>
<evidence type="ECO:0000256" key="8">
    <source>
        <dbReference type="ARBA" id="ARBA00023143"/>
    </source>
</evidence>
<gene>
    <name evidence="9 10" type="primary">fliQ</name>
    <name evidence="10" type="ordered locus">BCc_049</name>
</gene>
<dbReference type="EMBL" id="CP000263">
    <property type="protein sequence ID" value="ABJ90528.1"/>
    <property type="molecule type" value="Genomic_DNA"/>
</dbReference>
<dbReference type="HOGENOM" id="CLU_164516_2_0_6"/>
<accession>Q058C1</accession>
<dbReference type="PANTHER" id="PTHR34040:SF2">
    <property type="entry name" value="FLAGELLAR BIOSYNTHETIC PROTEIN FLIQ"/>
    <property type="match status" value="1"/>
</dbReference>
<dbReference type="PANTHER" id="PTHR34040">
    <property type="entry name" value="FLAGELLAR BIOSYNTHETIC PROTEIN FLIQ"/>
    <property type="match status" value="1"/>
</dbReference>
<dbReference type="GO" id="GO:0009306">
    <property type="term" value="P:protein secretion"/>
    <property type="evidence" value="ECO:0007669"/>
    <property type="project" value="InterPro"/>
</dbReference>
<dbReference type="KEGG" id="bcc:BCc_049"/>
<evidence type="ECO:0000256" key="3">
    <source>
        <dbReference type="ARBA" id="ARBA00021718"/>
    </source>
</evidence>
<dbReference type="InterPro" id="IPR002191">
    <property type="entry name" value="Bac_export_3"/>
</dbReference>
<dbReference type="PIRSF" id="PIRSF004669">
    <property type="entry name" value="FliQ"/>
    <property type="match status" value="1"/>
</dbReference>
<evidence type="ECO:0000256" key="2">
    <source>
        <dbReference type="ARBA" id="ARBA00006156"/>
    </source>
</evidence>
<dbReference type="AlphaFoldDB" id="Q058C1"/>
<keyword evidence="5 9" id="KW-0812">Transmembrane</keyword>
<evidence type="ECO:0000313" key="11">
    <source>
        <dbReference type="Proteomes" id="UP000000669"/>
    </source>
</evidence>
<dbReference type="GO" id="GO:0005886">
    <property type="term" value="C:plasma membrane"/>
    <property type="evidence" value="ECO:0007669"/>
    <property type="project" value="UniProtKB-SubCell"/>
</dbReference>
<keyword evidence="8 9" id="KW-0975">Bacterial flagellum</keyword>
<evidence type="ECO:0000256" key="6">
    <source>
        <dbReference type="ARBA" id="ARBA00022989"/>
    </source>
</evidence>
<protein>
    <recommendedName>
        <fullName evidence="3 9">Flagellar biosynthetic protein FliQ</fullName>
    </recommendedName>
</protein>
<name>Q058C1_BUCCC</name>
<evidence type="ECO:0000256" key="1">
    <source>
        <dbReference type="ARBA" id="ARBA00004651"/>
    </source>
</evidence>
<feature type="transmembrane region" description="Helical" evidence="9">
    <location>
        <begin position="16"/>
        <end position="39"/>
    </location>
</feature>
<keyword evidence="4 9" id="KW-1003">Cell membrane</keyword>
<dbReference type="GO" id="GO:0044780">
    <property type="term" value="P:bacterial-type flagellum assembly"/>
    <property type="evidence" value="ECO:0007669"/>
    <property type="project" value="InterPro"/>
</dbReference>